<protein>
    <submittedName>
        <fullName evidence="1">Uncharacterized protein</fullName>
    </submittedName>
</protein>
<dbReference type="GeneID" id="17270375"/>
<reference evidence="2" key="1">
    <citation type="journal article" date="2013" name="Nature">
        <title>Pan genome of the phytoplankton Emiliania underpins its global distribution.</title>
        <authorList>
            <person name="Read B.A."/>
            <person name="Kegel J."/>
            <person name="Klute M.J."/>
            <person name="Kuo A."/>
            <person name="Lefebvre S.C."/>
            <person name="Maumus F."/>
            <person name="Mayer C."/>
            <person name="Miller J."/>
            <person name="Monier A."/>
            <person name="Salamov A."/>
            <person name="Young J."/>
            <person name="Aguilar M."/>
            <person name="Claverie J.M."/>
            <person name="Frickenhaus S."/>
            <person name="Gonzalez K."/>
            <person name="Herman E.K."/>
            <person name="Lin Y.C."/>
            <person name="Napier J."/>
            <person name="Ogata H."/>
            <person name="Sarno A.F."/>
            <person name="Shmutz J."/>
            <person name="Schroeder D."/>
            <person name="de Vargas C."/>
            <person name="Verret F."/>
            <person name="von Dassow P."/>
            <person name="Valentin K."/>
            <person name="Van de Peer Y."/>
            <person name="Wheeler G."/>
            <person name="Dacks J.B."/>
            <person name="Delwiche C.F."/>
            <person name="Dyhrman S.T."/>
            <person name="Glockner G."/>
            <person name="John U."/>
            <person name="Richards T."/>
            <person name="Worden A.Z."/>
            <person name="Zhang X."/>
            <person name="Grigoriev I.V."/>
            <person name="Allen A.E."/>
            <person name="Bidle K."/>
            <person name="Borodovsky M."/>
            <person name="Bowler C."/>
            <person name="Brownlee C."/>
            <person name="Cock J.M."/>
            <person name="Elias M."/>
            <person name="Gladyshev V.N."/>
            <person name="Groth M."/>
            <person name="Guda C."/>
            <person name="Hadaegh A."/>
            <person name="Iglesias-Rodriguez M.D."/>
            <person name="Jenkins J."/>
            <person name="Jones B.M."/>
            <person name="Lawson T."/>
            <person name="Leese F."/>
            <person name="Lindquist E."/>
            <person name="Lobanov A."/>
            <person name="Lomsadze A."/>
            <person name="Malik S.B."/>
            <person name="Marsh M.E."/>
            <person name="Mackinder L."/>
            <person name="Mock T."/>
            <person name="Mueller-Roeber B."/>
            <person name="Pagarete A."/>
            <person name="Parker M."/>
            <person name="Probert I."/>
            <person name="Quesneville H."/>
            <person name="Raines C."/>
            <person name="Rensing S.A."/>
            <person name="Riano-Pachon D.M."/>
            <person name="Richier S."/>
            <person name="Rokitta S."/>
            <person name="Shiraiwa Y."/>
            <person name="Soanes D.M."/>
            <person name="van der Giezen M."/>
            <person name="Wahlund T.M."/>
            <person name="Williams B."/>
            <person name="Wilson W."/>
            <person name="Wolfe G."/>
            <person name="Wurch L.L."/>
        </authorList>
    </citation>
    <scope>NUCLEOTIDE SEQUENCE</scope>
</reference>
<evidence type="ECO:0000313" key="1">
    <source>
        <dbReference type="EnsemblProtists" id="EOD24831"/>
    </source>
</evidence>
<name>A0A0D3JMU6_EMIH1</name>
<dbReference type="AlphaFoldDB" id="A0A0D3JMU6"/>
<accession>A0A0D3JMU6</accession>
<evidence type="ECO:0000313" key="2">
    <source>
        <dbReference type="Proteomes" id="UP000013827"/>
    </source>
</evidence>
<dbReference type="RefSeq" id="XP_005777260.1">
    <property type="nucleotide sequence ID" value="XM_005777203.1"/>
</dbReference>
<dbReference type="Proteomes" id="UP000013827">
    <property type="component" value="Unassembled WGS sequence"/>
</dbReference>
<sequence length="402" mass="42836">MPATTSVAVTDEAAQLWLARGGSDFESVLSSGAVALIDASYLIEQSERPDGVMLPRQALPDAAFVSLSELKAAQNPFPFLRIACCSHCWLQPDHPDPRGHNLRVVGRALKLLVKSFGRFAVFIDFMCIHQRCRGAGGAPQPRTHTDEGGRYPAEDVLFKRALGSLGAFYSHPETFVFMLTAFPPDYDDPARYRRSGNTAPYPDRGWCFCEASWAALVKDSRKLLDLGLDTGEKSRRAQLAQCRQRRRAPLPPDEFAAALESKGFTNGKCDRPLVADLYRAGFAERFAAAARASHCCIRPTASSSSHSCAVLEFVDLGWGGAEAAAIASLMAAGALAPCEKLSLNWNGNGVGDRGVEALAAAVAADDAPASLARLSLRRHAASEAAAVALGAACAAKGVTCVL</sequence>
<dbReference type="EnsemblProtists" id="EOD24831">
    <property type="protein sequence ID" value="EOD24831"/>
    <property type="gene ID" value="EMIHUDRAFT_457677"/>
</dbReference>
<keyword evidence="2" id="KW-1185">Reference proteome</keyword>
<dbReference type="PaxDb" id="2903-EOD24831"/>
<reference evidence="1" key="2">
    <citation type="submission" date="2024-10" db="UniProtKB">
        <authorList>
            <consortium name="EnsemblProtists"/>
        </authorList>
    </citation>
    <scope>IDENTIFICATION</scope>
</reference>
<dbReference type="KEGG" id="ehx:EMIHUDRAFT_457677"/>
<proteinExistence type="predicted"/>
<dbReference type="HOGENOM" id="CLU_029751_0_0_1"/>
<organism evidence="1 2">
    <name type="scientific">Emiliania huxleyi (strain CCMP1516)</name>
    <dbReference type="NCBI Taxonomy" id="280463"/>
    <lineage>
        <taxon>Eukaryota</taxon>
        <taxon>Haptista</taxon>
        <taxon>Haptophyta</taxon>
        <taxon>Prymnesiophyceae</taxon>
        <taxon>Isochrysidales</taxon>
        <taxon>Noelaerhabdaceae</taxon>
        <taxon>Emiliania</taxon>
    </lineage>
</organism>